<protein>
    <submittedName>
        <fullName evidence="1">Uncharacterized protein</fullName>
    </submittedName>
</protein>
<gene>
    <name evidence="1" type="ORF">CALVIDRAFT_542719</name>
</gene>
<proteinExistence type="predicted"/>
<accession>A0A167GBY4</accession>
<dbReference type="InterPro" id="IPR036052">
    <property type="entry name" value="TrpB-like_PALP_sf"/>
</dbReference>
<dbReference type="AlphaFoldDB" id="A0A167GBY4"/>
<name>A0A167GBY4_CALVF</name>
<evidence type="ECO:0000313" key="1">
    <source>
        <dbReference type="EMBL" id="KZO90392.1"/>
    </source>
</evidence>
<sequence length="75" mass="8235">MSLLPSQVFNSGGSMKAAVVLKMIEDAKEQGLLRLHPNSVFMTLKGTVETTGISLETVPRARLRNRHTDAGQRQN</sequence>
<dbReference type="Proteomes" id="UP000076738">
    <property type="component" value="Unassembled WGS sequence"/>
</dbReference>
<dbReference type="EMBL" id="KV417343">
    <property type="protein sequence ID" value="KZO90392.1"/>
    <property type="molecule type" value="Genomic_DNA"/>
</dbReference>
<organism evidence="1 2">
    <name type="scientific">Calocera viscosa (strain TUFC12733)</name>
    <dbReference type="NCBI Taxonomy" id="1330018"/>
    <lineage>
        <taxon>Eukaryota</taxon>
        <taxon>Fungi</taxon>
        <taxon>Dikarya</taxon>
        <taxon>Basidiomycota</taxon>
        <taxon>Agaricomycotina</taxon>
        <taxon>Dacrymycetes</taxon>
        <taxon>Dacrymycetales</taxon>
        <taxon>Dacrymycetaceae</taxon>
        <taxon>Calocera</taxon>
    </lineage>
</organism>
<evidence type="ECO:0000313" key="2">
    <source>
        <dbReference type="Proteomes" id="UP000076738"/>
    </source>
</evidence>
<reference evidence="1 2" key="1">
    <citation type="journal article" date="2016" name="Mol. Biol. Evol.">
        <title>Comparative Genomics of Early-Diverging Mushroom-Forming Fungi Provides Insights into the Origins of Lignocellulose Decay Capabilities.</title>
        <authorList>
            <person name="Nagy L.G."/>
            <person name="Riley R."/>
            <person name="Tritt A."/>
            <person name="Adam C."/>
            <person name="Daum C."/>
            <person name="Floudas D."/>
            <person name="Sun H."/>
            <person name="Yadav J.S."/>
            <person name="Pangilinan J."/>
            <person name="Larsson K.H."/>
            <person name="Matsuura K."/>
            <person name="Barry K."/>
            <person name="Labutti K."/>
            <person name="Kuo R."/>
            <person name="Ohm R.A."/>
            <person name="Bhattacharya S.S."/>
            <person name="Shirouzu T."/>
            <person name="Yoshinaga Y."/>
            <person name="Martin F.M."/>
            <person name="Grigoriev I.V."/>
            <person name="Hibbett D.S."/>
        </authorList>
    </citation>
    <scope>NUCLEOTIDE SEQUENCE [LARGE SCALE GENOMIC DNA]</scope>
    <source>
        <strain evidence="1 2">TUFC12733</strain>
    </source>
</reference>
<dbReference type="Gene3D" id="3.40.50.1100">
    <property type="match status" value="1"/>
</dbReference>
<keyword evidence="2" id="KW-1185">Reference proteome</keyword>